<name>A0ABT7F058_9RHOB</name>
<proteinExistence type="predicted"/>
<protein>
    <submittedName>
        <fullName evidence="2">Uncharacterized protein</fullName>
    </submittedName>
</protein>
<accession>A0ABT7F058</accession>
<dbReference type="Proteomes" id="UP001243757">
    <property type="component" value="Unassembled WGS sequence"/>
</dbReference>
<sequence length="186" mass="20894">MATSRHWRNYRPGRGEVLVFGVSLAAIGLYFAVLHDMDGRAADYFKDLRDSDPELYLTQLRESRSFQAYLDEYRTMQGYDSFKPAAPSFLVGRWTLQSEPLRLNPGTAPTHCSDPVTFDYGILLMLESGGEALRVSYSIEGQQVMVKEAGIGTFPIDLISYGARLDHLEFTPPGSTEKAYAYECAR</sequence>
<evidence type="ECO:0000256" key="1">
    <source>
        <dbReference type="SAM" id="Phobius"/>
    </source>
</evidence>
<evidence type="ECO:0000313" key="3">
    <source>
        <dbReference type="Proteomes" id="UP001243757"/>
    </source>
</evidence>
<keyword evidence="3" id="KW-1185">Reference proteome</keyword>
<reference evidence="2 3" key="1">
    <citation type="submission" date="2023-05" db="EMBL/GenBank/DDBJ databases">
        <title>Pseudodonghicola sp. nov.</title>
        <authorList>
            <person name="Huang J."/>
        </authorList>
    </citation>
    <scope>NUCLEOTIDE SEQUENCE [LARGE SCALE GENOMIC DNA]</scope>
    <source>
        <strain evidence="2 3">IC7</strain>
    </source>
</reference>
<keyword evidence="1" id="KW-1133">Transmembrane helix</keyword>
<dbReference type="EMBL" id="JASNJD010000006">
    <property type="protein sequence ID" value="MDK3017970.1"/>
    <property type="molecule type" value="Genomic_DNA"/>
</dbReference>
<comment type="caution">
    <text evidence="2">The sequence shown here is derived from an EMBL/GenBank/DDBJ whole genome shotgun (WGS) entry which is preliminary data.</text>
</comment>
<organism evidence="2 3">
    <name type="scientific">Pseudodonghicola flavimaris</name>
    <dbReference type="NCBI Taxonomy" id="3050036"/>
    <lineage>
        <taxon>Bacteria</taxon>
        <taxon>Pseudomonadati</taxon>
        <taxon>Pseudomonadota</taxon>
        <taxon>Alphaproteobacteria</taxon>
        <taxon>Rhodobacterales</taxon>
        <taxon>Paracoccaceae</taxon>
        <taxon>Pseudodonghicola</taxon>
    </lineage>
</organism>
<keyword evidence="1" id="KW-0812">Transmembrane</keyword>
<keyword evidence="1" id="KW-0472">Membrane</keyword>
<evidence type="ECO:0000313" key="2">
    <source>
        <dbReference type="EMBL" id="MDK3017970.1"/>
    </source>
</evidence>
<feature type="transmembrane region" description="Helical" evidence="1">
    <location>
        <begin position="17"/>
        <end position="34"/>
    </location>
</feature>
<dbReference type="RefSeq" id="WP_284480785.1">
    <property type="nucleotide sequence ID" value="NZ_JASNJD010000006.1"/>
</dbReference>
<gene>
    <name evidence="2" type="ORF">QO033_09795</name>
</gene>